<proteinExistence type="predicted"/>
<evidence type="ECO:0000313" key="3">
    <source>
        <dbReference type="Proteomes" id="UP000194236"/>
    </source>
</evidence>
<organism evidence="2 3">
    <name type="scientific">Euroglyphus maynei</name>
    <name type="common">Mayne's house dust mite</name>
    <dbReference type="NCBI Taxonomy" id="6958"/>
    <lineage>
        <taxon>Eukaryota</taxon>
        <taxon>Metazoa</taxon>
        <taxon>Ecdysozoa</taxon>
        <taxon>Arthropoda</taxon>
        <taxon>Chelicerata</taxon>
        <taxon>Arachnida</taxon>
        <taxon>Acari</taxon>
        <taxon>Acariformes</taxon>
        <taxon>Sarcoptiformes</taxon>
        <taxon>Astigmata</taxon>
        <taxon>Psoroptidia</taxon>
        <taxon>Analgoidea</taxon>
        <taxon>Pyroglyphidae</taxon>
        <taxon>Pyroglyphinae</taxon>
        <taxon>Euroglyphus</taxon>
    </lineage>
</organism>
<dbReference type="GO" id="GO:0005829">
    <property type="term" value="C:cytosol"/>
    <property type="evidence" value="ECO:0007669"/>
    <property type="project" value="TreeGrafter"/>
</dbReference>
<keyword evidence="3" id="KW-1185">Reference proteome</keyword>
<feature type="non-terminal residue" evidence="2">
    <location>
        <position position="1"/>
    </location>
</feature>
<dbReference type="Proteomes" id="UP000194236">
    <property type="component" value="Unassembled WGS sequence"/>
</dbReference>
<dbReference type="InterPro" id="IPR050168">
    <property type="entry name" value="AAA_ATPase_domain"/>
</dbReference>
<dbReference type="EMBL" id="MUJZ01058464">
    <property type="protein sequence ID" value="OTF71978.1"/>
    <property type="molecule type" value="Genomic_DNA"/>
</dbReference>
<feature type="domain" description="ATPase AAA-type core" evidence="1">
    <location>
        <begin position="324"/>
        <end position="479"/>
    </location>
</feature>
<protein>
    <recommendedName>
        <fullName evidence="1">ATPase AAA-type core domain-containing protein</fullName>
    </recommendedName>
</protein>
<dbReference type="PANTHER" id="PTHR23077:SF12">
    <property type="entry name" value="PEROXISOMAL ATPASE PEX1"/>
    <property type="match status" value="1"/>
</dbReference>
<evidence type="ECO:0000313" key="2">
    <source>
        <dbReference type="EMBL" id="OTF71978.1"/>
    </source>
</evidence>
<feature type="non-terminal residue" evidence="2">
    <location>
        <position position="705"/>
    </location>
</feature>
<sequence>VNYNDLTKHVLFPIYKGKSLFLRVILAEKIDPLNSTCIGFISPKHFENLHQSGCNEKQCLIRLRKLDLPTHKASDIDSVSYDLSSMSTNEKYCTTFVDKYLKIYDYLNELNILVMANDDCPEDSIMFSRSFIVQYSLPFLSYIILDQLDLRQSNLNVNLEKKNNVNYLKIPIARKVFTVPFMQPMLQSLNVENELVKIVRKAGNILMWNGFINDEKYLIIQQQLPMPDFDMEIFKFLSSCFLIDQSTEFIVQQVTSVNSSISSHLNKLTKRRQIIHDMIENYENILSKPFAGRDETLQKCIRFVDHSLNLNFTLSEPTNLFTAMLIAGSKGSGKTTLIERILYDCFKNHCIWSTIVRCSNVKGKRIESIQKSWSKLFTEAVHHQPSIIIFEDLHQIAYETDDEAKNAKTFDNSVESHSRSTPEGFYCERVSHIFCQLIDSLRKFKSLSSFSRITIIATAESYSYLNKVIKKFNVFDQVIDIYQLNSRQRIEILNDIFRKKYDTLSSKGCPSGTMKTSLNIDMKQLSKMAKNFTVQQLDSLIDMIVHCALVNNLHRKDENKINVIDIDDEHVHQALAKLNSNVIKKNNNLKLNTKRLLKDVGGMSHVKEILSDLVLLQMRHPNLHQYLPLKLPNSLLIYGMPGCGKTAIIEAIANESNINFLSVKGPELLSKYIGNSEQSVRRIFRQAEDSAPCILFFDEFDSLAP</sequence>
<name>A0A1Y3AVZ1_EURMA</name>
<dbReference type="GO" id="GO:0016558">
    <property type="term" value="P:protein import into peroxisome matrix"/>
    <property type="evidence" value="ECO:0007669"/>
    <property type="project" value="TreeGrafter"/>
</dbReference>
<evidence type="ECO:0000259" key="1">
    <source>
        <dbReference type="Pfam" id="PF00004"/>
    </source>
</evidence>
<dbReference type="InterPro" id="IPR027417">
    <property type="entry name" value="P-loop_NTPase"/>
</dbReference>
<gene>
    <name evidence="2" type="ORF">BLA29_002974</name>
</gene>
<accession>A0A1Y3AVZ1</accession>
<dbReference type="Pfam" id="PF00004">
    <property type="entry name" value="AAA"/>
    <property type="match status" value="2"/>
</dbReference>
<dbReference type="GO" id="GO:0016887">
    <property type="term" value="F:ATP hydrolysis activity"/>
    <property type="evidence" value="ECO:0007669"/>
    <property type="project" value="InterPro"/>
</dbReference>
<dbReference type="GO" id="GO:0005524">
    <property type="term" value="F:ATP binding"/>
    <property type="evidence" value="ECO:0007669"/>
    <property type="project" value="InterPro"/>
</dbReference>
<reference evidence="2 3" key="1">
    <citation type="submission" date="2017-03" db="EMBL/GenBank/DDBJ databases">
        <title>Genome Survey of Euroglyphus maynei.</title>
        <authorList>
            <person name="Arlian L.G."/>
            <person name="Morgan M.S."/>
            <person name="Rider S.D."/>
        </authorList>
    </citation>
    <scope>NUCLEOTIDE SEQUENCE [LARGE SCALE GENOMIC DNA]</scope>
    <source>
        <strain evidence="2">Arlian Lab</strain>
        <tissue evidence="2">Whole body</tissue>
    </source>
</reference>
<dbReference type="Gene3D" id="3.40.50.300">
    <property type="entry name" value="P-loop containing nucleotide triphosphate hydrolases"/>
    <property type="match status" value="2"/>
</dbReference>
<dbReference type="GO" id="GO:0005778">
    <property type="term" value="C:peroxisomal membrane"/>
    <property type="evidence" value="ECO:0007669"/>
    <property type="project" value="TreeGrafter"/>
</dbReference>
<feature type="domain" description="ATPase AAA-type core" evidence="1">
    <location>
        <begin position="635"/>
        <end position="704"/>
    </location>
</feature>
<dbReference type="PANTHER" id="PTHR23077">
    <property type="entry name" value="AAA-FAMILY ATPASE"/>
    <property type="match status" value="1"/>
</dbReference>
<dbReference type="OrthoDB" id="8173462at2759"/>
<dbReference type="AlphaFoldDB" id="A0A1Y3AVZ1"/>
<dbReference type="InterPro" id="IPR003959">
    <property type="entry name" value="ATPase_AAA_core"/>
</dbReference>
<dbReference type="SUPFAM" id="SSF52540">
    <property type="entry name" value="P-loop containing nucleoside triphosphate hydrolases"/>
    <property type="match status" value="2"/>
</dbReference>
<comment type="caution">
    <text evidence="2">The sequence shown here is derived from an EMBL/GenBank/DDBJ whole genome shotgun (WGS) entry which is preliminary data.</text>
</comment>